<dbReference type="Proteomes" id="UP000029553">
    <property type="component" value="Unassembled WGS sequence"/>
</dbReference>
<accession>A0A096FMC6</accession>
<protein>
    <submittedName>
        <fullName evidence="1">Uncharacterized protein</fullName>
    </submittedName>
</protein>
<evidence type="ECO:0000313" key="2">
    <source>
        <dbReference type="Proteomes" id="UP000029553"/>
    </source>
</evidence>
<proteinExistence type="predicted"/>
<comment type="caution">
    <text evidence="1">The sequence shown here is derived from an EMBL/GenBank/DDBJ whole genome shotgun (WGS) entry which is preliminary data.</text>
</comment>
<evidence type="ECO:0000313" key="1">
    <source>
        <dbReference type="EMBL" id="KGH30923.1"/>
    </source>
</evidence>
<sequence length="265" mass="29233">MALGQLDSVGYSAGMHAFITDTSFDSRLRSTISAAWAVFARKVGSTLIPINKEASMQLQYAFVLKQLLPMALQHPDERAEIELEPGVNMGTGSNNIDILVHGASSNGETKIAIEMKCYRKIAASGRTRGAHDIFMKDVYEDLHVLEQYVAQGVASRGVALVMNDLERFVNPKAKDGKCWTYDTSHGHTFQGGHFTVPVGGKDVNIQLARSYTFNWEKFGRFWFCELEGRCPQELPRPHMSSVERRYPIPGNGNYGAIAAADQAGS</sequence>
<organism evidence="1 2">
    <name type="scientific">Comamonas testosteroni</name>
    <name type="common">Pseudomonas testosteroni</name>
    <dbReference type="NCBI Taxonomy" id="285"/>
    <lineage>
        <taxon>Bacteria</taxon>
        <taxon>Pseudomonadati</taxon>
        <taxon>Pseudomonadota</taxon>
        <taxon>Betaproteobacteria</taxon>
        <taxon>Burkholderiales</taxon>
        <taxon>Comamonadaceae</taxon>
        <taxon>Comamonas</taxon>
    </lineage>
</organism>
<dbReference type="AlphaFoldDB" id="A0A096FMC6"/>
<gene>
    <name evidence="1" type="ORF">P353_08660</name>
</gene>
<name>A0A096FMC6_COMTE</name>
<dbReference type="EMBL" id="AWOR01000037">
    <property type="protein sequence ID" value="KGH30923.1"/>
    <property type="molecule type" value="Genomic_DNA"/>
</dbReference>
<reference evidence="1 2" key="1">
    <citation type="submission" date="2013-09" db="EMBL/GenBank/DDBJ databases">
        <title>High correlation between genotypes and phenotypes of environmental bacteria Comamonas testosteroni strains.</title>
        <authorList>
            <person name="Liu L."/>
            <person name="Zhu W."/>
            <person name="Xia X."/>
            <person name="Xu B."/>
            <person name="Luo M."/>
            <person name="Wang G."/>
        </authorList>
    </citation>
    <scope>NUCLEOTIDE SEQUENCE [LARGE SCALE GENOMIC DNA]</scope>
    <source>
        <strain evidence="1 2">JL40</strain>
    </source>
</reference>